<keyword evidence="2" id="KW-0813">Transport</keyword>
<comment type="caution">
    <text evidence="9">The sequence shown here is derived from an EMBL/GenBank/DDBJ whole genome shotgun (WGS) entry which is preliminary data.</text>
</comment>
<keyword evidence="3" id="KW-1003">Cell membrane</keyword>
<feature type="transmembrane region" description="Helical" evidence="7">
    <location>
        <begin position="308"/>
        <end position="341"/>
    </location>
</feature>
<evidence type="ECO:0000256" key="4">
    <source>
        <dbReference type="ARBA" id="ARBA00022692"/>
    </source>
</evidence>
<feature type="domain" description="ABC transmembrane type-1" evidence="8">
    <location>
        <begin position="371"/>
        <end position="562"/>
    </location>
</feature>
<evidence type="ECO:0000256" key="6">
    <source>
        <dbReference type="ARBA" id="ARBA00023136"/>
    </source>
</evidence>
<dbReference type="InterPro" id="IPR000515">
    <property type="entry name" value="MetI-like"/>
</dbReference>
<feature type="transmembrane region" description="Helical" evidence="7">
    <location>
        <begin position="161"/>
        <end position="183"/>
    </location>
</feature>
<dbReference type="SUPFAM" id="SSF161098">
    <property type="entry name" value="MetI-like"/>
    <property type="match status" value="2"/>
</dbReference>
<name>A0ABU0YS94_9PROT</name>
<gene>
    <name evidence="9" type="ORF">Q8A70_23010</name>
</gene>
<feature type="transmembrane region" description="Helical" evidence="7">
    <location>
        <begin position="541"/>
        <end position="562"/>
    </location>
</feature>
<feature type="domain" description="ABC transmembrane type-1" evidence="8">
    <location>
        <begin position="68"/>
        <end position="282"/>
    </location>
</feature>
<dbReference type="Proteomes" id="UP001230156">
    <property type="component" value="Unassembled WGS sequence"/>
</dbReference>
<reference evidence="10" key="1">
    <citation type="submission" date="2023-08" db="EMBL/GenBank/DDBJ databases">
        <title>Rhodospirillaceae gen. nov., a novel taxon isolated from the Yangtze River Yuezi River estuary sludge.</title>
        <authorList>
            <person name="Ruan L."/>
        </authorList>
    </citation>
    <scope>NUCLEOTIDE SEQUENCE [LARGE SCALE GENOMIC DNA]</scope>
    <source>
        <strain evidence="10">R-7</strain>
    </source>
</reference>
<dbReference type="PANTHER" id="PTHR30183:SF6">
    <property type="entry name" value="INNER MEMBRANE ABC TRANSPORTER PERMEASE PROTEIN YNJC"/>
    <property type="match status" value="1"/>
</dbReference>
<feature type="transmembrane region" description="Helical" evidence="7">
    <location>
        <begin position="220"/>
        <end position="244"/>
    </location>
</feature>
<keyword evidence="10" id="KW-1185">Reference proteome</keyword>
<feature type="transmembrane region" description="Helical" evidence="7">
    <location>
        <begin position="72"/>
        <end position="93"/>
    </location>
</feature>
<accession>A0ABU0YS94</accession>
<dbReference type="Gene3D" id="1.10.3720.10">
    <property type="entry name" value="MetI-like"/>
    <property type="match status" value="2"/>
</dbReference>
<sequence>MKTSSLLRAGPAALVPLAVQAAVLGSVGLGLLFLLLPAVGYLPALGRRSIDLAPLQAALLYPGLRAAAATTLWSGLLSTMVALLLAIGLIAVLDPLGRGDRQGGRWLRRAMLTLIAAPHIAVAVGLAFLLAPSGWLLRIVAPILSIDRPPDYLLVNDRAGLALALVLVIKETPFILAVCLSALHRLDAQSHLRICRSLGYGDAVAWPKIILPQLYRLIRLPVLAVLAYGLSVVDLSIVLGPSLPPTLPVLILRLTADPDLANRLTAAGAGLLQIGLVASAFLLWWCMEQLFTRLLHRSALRGRRDVPAWLKIALRWAILGAGGVTLFLGLASIIGMAVWSFAAVWRFPDPLPVDVSLDAWRRAAGALTEPLRDSLGLAFAAAAITVAAAVACLELEDRIGTATGRRGEWILFLPLFAPEMGFLFGLDVAVSGIGMTGSFAAVLWFQLLFVFPYVFLSLGEPWRALDSRYARTARCLGAGSWRVLLRVKAPLLRAPLALGIAVGLSVSLSLYLPTVLAGAGRISTIATETVTLYGGGDRRVLGVYTVLQTVLTALIFTTAVLAGRPRRFRSAP</sequence>
<feature type="transmembrane region" description="Helical" evidence="7">
    <location>
        <begin position="407"/>
        <end position="426"/>
    </location>
</feature>
<dbReference type="PANTHER" id="PTHR30183">
    <property type="entry name" value="MOLYBDENUM TRANSPORT SYSTEM PERMEASE PROTEIN MODB"/>
    <property type="match status" value="1"/>
</dbReference>
<evidence type="ECO:0000256" key="1">
    <source>
        <dbReference type="ARBA" id="ARBA00004651"/>
    </source>
</evidence>
<organism evidence="9 10">
    <name type="scientific">Dongia sedimenti</name>
    <dbReference type="NCBI Taxonomy" id="3064282"/>
    <lineage>
        <taxon>Bacteria</taxon>
        <taxon>Pseudomonadati</taxon>
        <taxon>Pseudomonadota</taxon>
        <taxon>Alphaproteobacteria</taxon>
        <taxon>Rhodospirillales</taxon>
        <taxon>Dongiaceae</taxon>
        <taxon>Dongia</taxon>
    </lineage>
</organism>
<comment type="subcellular location">
    <subcellularLocation>
        <location evidence="1">Cell membrane</location>
        <topology evidence="1">Multi-pass membrane protein</topology>
    </subcellularLocation>
</comment>
<protein>
    <submittedName>
        <fullName evidence="9">ABC transporter permease</fullName>
    </submittedName>
</protein>
<dbReference type="InterPro" id="IPR035906">
    <property type="entry name" value="MetI-like_sf"/>
</dbReference>
<keyword evidence="5 7" id="KW-1133">Transmembrane helix</keyword>
<keyword evidence="6 7" id="KW-0472">Membrane</keyword>
<feature type="transmembrane region" description="Helical" evidence="7">
    <location>
        <begin position="438"/>
        <end position="458"/>
    </location>
</feature>
<evidence type="ECO:0000256" key="5">
    <source>
        <dbReference type="ARBA" id="ARBA00022989"/>
    </source>
</evidence>
<feature type="transmembrane region" description="Helical" evidence="7">
    <location>
        <begin position="375"/>
        <end position="395"/>
    </location>
</feature>
<feature type="transmembrane region" description="Helical" evidence="7">
    <location>
        <begin position="491"/>
        <end position="512"/>
    </location>
</feature>
<evidence type="ECO:0000313" key="10">
    <source>
        <dbReference type="Proteomes" id="UP001230156"/>
    </source>
</evidence>
<proteinExistence type="predicted"/>
<dbReference type="RefSeq" id="WP_379960024.1">
    <property type="nucleotide sequence ID" value="NZ_JAUYVI010000007.1"/>
</dbReference>
<feature type="transmembrane region" description="Helical" evidence="7">
    <location>
        <begin position="12"/>
        <end position="36"/>
    </location>
</feature>
<dbReference type="CDD" id="cd06261">
    <property type="entry name" value="TM_PBP2"/>
    <property type="match status" value="2"/>
</dbReference>
<feature type="transmembrane region" description="Helical" evidence="7">
    <location>
        <begin position="264"/>
        <end position="287"/>
    </location>
</feature>
<evidence type="ECO:0000313" key="9">
    <source>
        <dbReference type="EMBL" id="MDQ7250577.1"/>
    </source>
</evidence>
<evidence type="ECO:0000256" key="2">
    <source>
        <dbReference type="ARBA" id="ARBA00022448"/>
    </source>
</evidence>
<evidence type="ECO:0000256" key="7">
    <source>
        <dbReference type="SAM" id="Phobius"/>
    </source>
</evidence>
<evidence type="ECO:0000259" key="8">
    <source>
        <dbReference type="PROSITE" id="PS50928"/>
    </source>
</evidence>
<evidence type="ECO:0000256" key="3">
    <source>
        <dbReference type="ARBA" id="ARBA00022475"/>
    </source>
</evidence>
<keyword evidence="4 7" id="KW-0812">Transmembrane</keyword>
<dbReference type="PROSITE" id="PS50928">
    <property type="entry name" value="ABC_TM1"/>
    <property type="match status" value="2"/>
</dbReference>
<feature type="transmembrane region" description="Helical" evidence="7">
    <location>
        <begin position="114"/>
        <end position="141"/>
    </location>
</feature>
<dbReference type="EMBL" id="JAUYVI010000007">
    <property type="protein sequence ID" value="MDQ7250577.1"/>
    <property type="molecule type" value="Genomic_DNA"/>
</dbReference>